<dbReference type="PROSITE" id="PS00652">
    <property type="entry name" value="TNFR_NGFR_1"/>
    <property type="match status" value="1"/>
</dbReference>
<evidence type="ECO:0000313" key="4">
    <source>
        <dbReference type="Proteomes" id="UP001233999"/>
    </source>
</evidence>
<gene>
    <name evidence="3" type="ORF">L9F63_004823</name>
</gene>
<evidence type="ECO:0000313" key="3">
    <source>
        <dbReference type="EMBL" id="KAJ9579531.1"/>
    </source>
</evidence>
<reference evidence="3" key="1">
    <citation type="journal article" date="2023" name="IScience">
        <title>Live-bearing cockroach genome reveals convergent evolutionary mechanisms linked to viviparity in insects and beyond.</title>
        <authorList>
            <person name="Fouks B."/>
            <person name="Harrison M.C."/>
            <person name="Mikhailova A.A."/>
            <person name="Marchal E."/>
            <person name="English S."/>
            <person name="Carruthers M."/>
            <person name="Jennings E.C."/>
            <person name="Chiamaka E.L."/>
            <person name="Frigard R.A."/>
            <person name="Pippel M."/>
            <person name="Attardo G.M."/>
            <person name="Benoit J.B."/>
            <person name="Bornberg-Bauer E."/>
            <person name="Tobe S.S."/>
        </authorList>
    </citation>
    <scope>NUCLEOTIDE SEQUENCE</scope>
    <source>
        <strain evidence="3">Stay&amp;Tobe</strain>
    </source>
</reference>
<protein>
    <recommendedName>
        <fullName evidence="2">TNFR-Cys domain-containing protein</fullName>
    </recommendedName>
</protein>
<proteinExistence type="predicted"/>
<feature type="domain" description="TNFR-Cys" evidence="2">
    <location>
        <begin position="110"/>
        <end position="147"/>
    </location>
</feature>
<comment type="caution">
    <text evidence="3">The sequence shown here is derived from an EMBL/GenBank/DDBJ whole genome shotgun (WGS) entry which is preliminary data.</text>
</comment>
<feature type="region of interest" description="Disordered" evidence="1">
    <location>
        <begin position="1"/>
        <end position="39"/>
    </location>
</feature>
<evidence type="ECO:0000259" key="2">
    <source>
        <dbReference type="PROSITE" id="PS00652"/>
    </source>
</evidence>
<accession>A0AAD7ZFF1</accession>
<feature type="compositionally biased region" description="Basic and acidic residues" evidence="1">
    <location>
        <begin position="7"/>
        <end position="33"/>
    </location>
</feature>
<name>A0AAD7ZFF1_DIPPU</name>
<dbReference type="InterPro" id="IPR001368">
    <property type="entry name" value="TNFR/NGFR_Cys_rich_reg"/>
</dbReference>
<reference evidence="3" key="2">
    <citation type="submission" date="2023-05" db="EMBL/GenBank/DDBJ databases">
        <authorList>
            <person name="Fouks B."/>
        </authorList>
    </citation>
    <scope>NUCLEOTIDE SEQUENCE</scope>
    <source>
        <strain evidence="3">Stay&amp;Tobe</strain>
        <tissue evidence="3">Testes</tissue>
    </source>
</reference>
<dbReference type="AlphaFoldDB" id="A0AAD7ZFF1"/>
<sequence length="153" mass="18004">MATSYRSKSEHTGKSESYLHEKSNMSIKNDKEPSSVPTGKGDFIEDLKTAYLLPTTEPHEHALQRLRRKREWPEFFSIGAMIDRNWTEANFQIRHVITRLSLHGFHHLMCRDKTFHDPKMSCICEVCEQKCQRYHIETCTQRTKTICDYARPS</sequence>
<keyword evidence="4" id="KW-1185">Reference proteome</keyword>
<organism evidence="3 4">
    <name type="scientific">Diploptera punctata</name>
    <name type="common">Pacific beetle cockroach</name>
    <dbReference type="NCBI Taxonomy" id="6984"/>
    <lineage>
        <taxon>Eukaryota</taxon>
        <taxon>Metazoa</taxon>
        <taxon>Ecdysozoa</taxon>
        <taxon>Arthropoda</taxon>
        <taxon>Hexapoda</taxon>
        <taxon>Insecta</taxon>
        <taxon>Pterygota</taxon>
        <taxon>Neoptera</taxon>
        <taxon>Polyneoptera</taxon>
        <taxon>Dictyoptera</taxon>
        <taxon>Blattodea</taxon>
        <taxon>Blaberoidea</taxon>
        <taxon>Blaberidae</taxon>
        <taxon>Diplopterinae</taxon>
        <taxon>Diploptera</taxon>
    </lineage>
</organism>
<dbReference type="Proteomes" id="UP001233999">
    <property type="component" value="Unassembled WGS sequence"/>
</dbReference>
<evidence type="ECO:0000256" key="1">
    <source>
        <dbReference type="SAM" id="MobiDB-lite"/>
    </source>
</evidence>
<dbReference type="EMBL" id="JASPKZ010008387">
    <property type="protein sequence ID" value="KAJ9579531.1"/>
    <property type="molecule type" value="Genomic_DNA"/>
</dbReference>